<dbReference type="EMBL" id="JAVKPH010000002">
    <property type="protein sequence ID" value="MDR5651446.1"/>
    <property type="molecule type" value="Genomic_DNA"/>
</dbReference>
<protein>
    <submittedName>
        <fullName evidence="1">DUF72 domain-containing protein</fullName>
    </submittedName>
</protein>
<dbReference type="InterPro" id="IPR002763">
    <property type="entry name" value="DUF72"/>
</dbReference>
<reference evidence="1 2" key="1">
    <citation type="submission" date="2023-09" db="EMBL/GenBank/DDBJ databases">
        <title>Xinfangfangia sedmenti sp. nov., isolated the sedment.</title>
        <authorList>
            <person name="Xu L."/>
        </authorList>
    </citation>
    <scope>NUCLEOTIDE SEQUENCE [LARGE SCALE GENOMIC DNA]</scope>
    <source>
        <strain evidence="1 2">LG-4</strain>
    </source>
</reference>
<name>A0ABU1F3L0_9RHOB</name>
<dbReference type="PANTHER" id="PTHR30348:SF4">
    <property type="entry name" value="DUF72 DOMAIN-CONTAINING PROTEIN"/>
    <property type="match status" value="1"/>
</dbReference>
<sequence>MTSRRGEIRIGVSGWRYPPWRGHFYPEGLVQRRELAFAASRFSALEINGTFYGLQRPEVFMRWAEAVPEDFVFAVKAPRFITHEIRLRDAETPLANFLASGPLCLGPRLGPLLWQLPPSFRFDAALIREFLGLLPKDTEAAAQLARRHDRQVEGRTATGTDARRPLRHAIEIRHESFRTPAFVDLLRAHDVALVCADTVDWPRLMDLTSDFVYCRLHGSAELYRSRYDDADLARWAGRISAWSEGRPMRDGDFAGGENPADTPRDVFVFFDNTDKLHAPDDAGRLMEMLARGPHRAG</sequence>
<keyword evidence="2" id="KW-1185">Reference proteome</keyword>
<dbReference type="Proteomes" id="UP001247754">
    <property type="component" value="Unassembled WGS sequence"/>
</dbReference>
<dbReference type="Gene3D" id="3.20.20.410">
    <property type="entry name" value="Protein of unknown function UPF0759"/>
    <property type="match status" value="1"/>
</dbReference>
<comment type="caution">
    <text evidence="1">The sequence shown here is derived from an EMBL/GenBank/DDBJ whole genome shotgun (WGS) entry which is preliminary data.</text>
</comment>
<dbReference type="SUPFAM" id="SSF117396">
    <property type="entry name" value="TM1631-like"/>
    <property type="match status" value="1"/>
</dbReference>
<dbReference type="PANTHER" id="PTHR30348">
    <property type="entry name" value="UNCHARACTERIZED PROTEIN YECE"/>
    <property type="match status" value="1"/>
</dbReference>
<proteinExistence type="predicted"/>
<organism evidence="1 2">
    <name type="scientific">Ruixingdingia sedimenti</name>
    <dbReference type="NCBI Taxonomy" id="3073604"/>
    <lineage>
        <taxon>Bacteria</taxon>
        <taxon>Pseudomonadati</taxon>
        <taxon>Pseudomonadota</taxon>
        <taxon>Alphaproteobacteria</taxon>
        <taxon>Rhodobacterales</taxon>
        <taxon>Paracoccaceae</taxon>
        <taxon>Ruixingdingia</taxon>
    </lineage>
</organism>
<gene>
    <name evidence="1" type="ORF">RGD00_02440</name>
</gene>
<dbReference type="RefSeq" id="WP_310455606.1">
    <property type="nucleotide sequence ID" value="NZ_JAVKPH010000002.1"/>
</dbReference>
<evidence type="ECO:0000313" key="1">
    <source>
        <dbReference type="EMBL" id="MDR5651446.1"/>
    </source>
</evidence>
<dbReference type="InterPro" id="IPR036520">
    <property type="entry name" value="UPF0759_sf"/>
</dbReference>
<dbReference type="Pfam" id="PF01904">
    <property type="entry name" value="DUF72"/>
    <property type="match status" value="1"/>
</dbReference>
<accession>A0ABU1F3L0</accession>
<evidence type="ECO:0000313" key="2">
    <source>
        <dbReference type="Proteomes" id="UP001247754"/>
    </source>
</evidence>